<keyword evidence="2" id="KW-0479">Metal-binding</keyword>
<accession>A8BQH7</accession>
<dbReference type="InterPro" id="IPR005225">
    <property type="entry name" value="Small_GTP-bd"/>
</dbReference>
<dbReference type="GO" id="GO:0005737">
    <property type="term" value="C:cytoplasm"/>
    <property type="evidence" value="ECO:0000318"/>
    <property type="project" value="GO_Central"/>
</dbReference>
<evidence type="ECO:0000256" key="1">
    <source>
        <dbReference type="PIRSR" id="PIRSR606689-1"/>
    </source>
</evidence>
<dbReference type="InterPro" id="IPR006689">
    <property type="entry name" value="Small_GTPase_ARF/SAR"/>
</dbReference>
<dbReference type="Pfam" id="PF00025">
    <property type="entry name" value="Arf"/>
    <property type="match status" value="1"/>
</dbReference>
<evidence type="ECO:0000313" key="3">
    <source>
        <dbReference type="EMBL" id="KAE8302010.1"/>
    </source>
</evidence>
<feature type="binding site" evidence="1">
    <location>
        <begin position="127"/>
        <end position="130"/>
    </location>
    <ligand>
        <name>GTP</name>
        <dbReference type="ChEBI" id="CHEBI:37565"/>
    </ligand>
</feature>
<feature type="binding site" evidence="1">
    <location>
        <begin position="23"/>
        <end position="30"/>
    </location>
    <ligand>
        <name>GTP</name>
        <dbReference type="ChEBI" id="CHEBI:37565"/>
    </ligand>
</feature>
<dbReference type="GO" id="GO:0003924">
    <property type="term" value="F:GTPase activity"/>
    <property type="evidence" value="ECO:0007669"/>
    <property type="project" value="InterPro"/>
</dbReference>
<dbReference type="AlphaFoldDB" id="A8BQH7"/>
<dbReference type="PROSITE" id="PS51417">
    <property type="entry name" value="ARF"/>
    <property type="match status" value="1"/>
</dbReference>
<organism evidence="3 4">
    <name type="scientific">Giardia intestinalis (strain ATCC 50803 / WB clone C6)</name>
    <name type="common">Giardia lamblia</name>
    <dbReference type="NCBI Taxonomy" id="184922"/>
    <lineage>
        <taxon>Eukaryota</taxon>
        <taxon>Metamonada</taxon>
        <taxon>Diplomonadida</taxon>
        <taxon>Hexamitidae</taxon>
        <taxon>Giardiinae</taxon>
        <taxon>Giardia</taxon>
    </lineage>
</organism>
<dbReference type="OMA" id="KTHHWQI"/>
<sequence length="197" mass="21796">MGFLSVLRAIKASENEARVLVVGLDCSGKTTIVSSLLGKPLTEIAPTLGFKISTWRPQNTSMAVALWDVGGQQTIRTYWRNYFSSTDALIWVVDSTDRRRMDTCRKALSEVLHAERLQGCPVMILCNKQDIPSALSVEEISAAITLDALCSNRKWAVLPCSAMSRQGLDEAFSWLLSELLIDSGNAREDDNLETAIW</sequence>
<dbReference type="FunFam" id="3.40.50.300:FF:003934">
    <property type="entry name" value="ARL2"/>
    <property type="match status" value="1"/>
</dbReference>
<dbReference type="GO" id="GO:0015630">
    <property type="term" value="C:microtubule cytoskeleton"/>
    <property type="evidence" value="ECO:0000318"/>
    <property type="project" value="GO_Central"/>
</dbReference>
<dbReference type="GeneID" id="5698412"/>
<dbReference type="Gene3D" id="3.40.50.300">
    <property type="entry name" value="P-loop containing nucleotide triphosphate hydrolases"/>
    <property type="match status" value="1"/>
</dbReference>
<evidence type="ECO:0000256" key="2">
    <source>
        <dbReference type="PIRSR" id="PIRSR606689-2"/>
    </source>
</evidence>
<dbReference type="PANTHER" id="PTHR45697">
    <property type="entry name" value="ADP-RIBOSYLATION FACTOR-LIKE PROTEIN 2-RELATED"/>
    <property type="match status" value="1"/>
</dbReference>
<keyword evidence="1" id="KW-0342">GTP-binding</keyword>
<dbReference type="InterPro" id="IPR027417">
    <property type="entry name" value="P-loop_NTPase"/>
</dbReference>
<dbReference type="GO" id="GO:0005525">
    <property type="term" value="F:GTP binding"/>
    <property type="evidence" value="ECO:0000318"/>
    <property type="project" value="GO_Central"/>
</dbReference>
<dbReference type="SMART" id="SM00178">
    <property type="entry name" value="SAR"/>
    <property type="match status" value="1"/>
</dbReference>
<dbReference type="RefSeq" id="XP_001705526.1">
    <property type="nucleotide sequence ID" value="XM_001705474.1"/>
</dbReference>
<reference evidence="3 4" key="1">
    <citation type="journal article" date="2007" name="Science">
        <title>Genomic minimalism in the early diverging intestinal parasite Giardia lamblia.</title>
        <authorList>
            <person name="Morrison H.G."/>
            <person name="McArthur A.G."/>
            <person name="Gillin F.D."/>
            <person name="Aley S.B."/>
            <person name="Adam R.D."/>
            <person name="Olsen G.J."/>
            <person name="Best A.A."/>
            <person name="Cande W.Z."/>
            <person name="Chen F."/>
            <person name="Cipriano M.J."/>
            <person name="Davids B.J."/>
            <person name="Dawson S.C."/>
            <person name="Elmendorf H.G."/>
            <person name="Hehl A.B."/>
            <person name="Holder M.E."/>
            <person name="Huse S.M."/>
            <person name="Kim U.U."/>
            <person name="Lasek-Nesselquist E."/>
            <person name="Manning G."/>
            <person name="Nigam A."/>
            <person name="Nixon J.E."/>
            <person name="Palm D."/>
            <person name="Passamaneck N.E."/>
            <person name="Prabhu A."/>
            <person name="Reich C.I."/>
            <person name="Reiner D.S."/>
            <person name="Samuelson J."/>
            <person name="Svard S.G."/>
            <person name="Sogin M.L."/>
        </authorList>
    </citation>
    <scope>NUCLEOTIDE SEQUENCE [LARGE SCALE GENOMIC DNA]</scope>
    <source>
        <strain evidence="3 4">WB C6</strain>
    </source>
</reference>
<feature type="binding site" evidence="2">
    <location>
        <position position="47"/>
    </location>
    <ligand>
        <name>Mg(2+)</name>
        <dbReference type="ChEBI" id="CHEBI:18420"/>
    </ligand>
</feature>
<name>A8BQH7_GIAIC</name>
<dbReference type="SMART" id="SM00175">
    <property type="entry name" value="RAB"/>
    <property type="match status" value="1"/>
</dbReference>
<dbReference type="HOGENOM" id="CLU_040729_12_3_1"/>
<dbReference type="FunCoup" id="A8BQH7">
    <property type="interactions" value="64"/>
</dbReference>
<dbReference type="STRING" id="184922.A8BQH7"/>
<dbReference type="KEGG" id="gla:GL50803_004192"/>
<evidence type="ECO:0000313" key="4">
    <source>
        <dbReference type="Proteomes" id="UP000001548"/>
    </source>
</evidence>
<proteinExistence type="predicted"/>
<dbReference type="VEuPathDB" id="GiardiaDB:GL50803_4192"/>
<feature type="binding site" evidence="1">
    <location>
        <position position="71"/>
    </location>
    <ligand>
        <name>GTP</name>
        <dbReference type="ChEBI" id="CHEBI:37565"/>
    </ligand>
</feature>
<dbReference type="NCBIfam" id="TIGR00231">
    <property type="entry name" value="small_GTP"/>
    <property type="match status" value="1"/>
</dbReference>
<keyword evidence="2" id="KW-0460">Magnesium</keyword>
<dbReference type="EMBL" id="AACB03000004">
    <property type="protein sequence ID" value="KAE8302010.1"/>
    <property type="molecule type" value="Genomic_DNA"/>
</dbReference>
<feature type="binding site" evidence="2">
    <location>
        <position position="30"/>
    </location>
    <ligand>
        <name>Mg(2+)</name>
        <dbReference type="ChEBI" id="CHEBI:18420"/>
    </ligand>
</feature>
<dbReference type="SMART" id="SM00177">
    <property type="entry name" value="ARF"/>
    <property type="match status" value="1"/>
</dbReference>
<dbReference type="GO" id="GO:0006457">
    <property type="term" value="P:protein folding"/>
    <property type="evidence" value="ECO:0000318"/>
    <property type="project" value="GO_Central"/>
</dbReference>
<keyword evidence="4" id="KW-1185">Reference proteome</keyword>
<dbReference type="GO" id="GO:0046872">
    <property type="term" value="F:metal ion binding"/>
    <property type="evidence" value="ECO:0007669"/>
    <property type="project" value="UniProtKB-KW"/>
</dbReference>
<dbReference type="SUPFAM" id="SSF52540">
    <property type="entry name" value="P-loop containing nucleoside triphosphate hydrolases"/>
    <property type="match status" value="1"/>
</dbReference>
<dbReference type="InterPro" id="IPR044612">
    <property type="entry name" value="ARL2/3"/>
</dbReference>
<dbReference type="Proteomes" id="UP000001548">
    <property type="component" value="Unassembled WGS sequence"/>
</dbReference>
<gene>
    <name evidence="3" type="ORF">GL50803_004192</name>
</gene>
<comment type="caution">
    <text evidence="3">The sequence shown here is derived from an EMBL/GenBank/DDBJ whole genome shotgun (WGS) entry which is preliminary data.</text>
</comment>
<keyword evidence="1" id="KW-0547">Nucleotide-binding</keyword>
<dbReference type="PRINTS" id="PR00449">
    <property type="entry name" value="RASTRNSFRMNG"/>
</dbReference>
<protein>
    <submittedName>
        <fullName evidence="3">ADP-Ribosylation Factor like protein 2b</fullName>
    </submittedName>
</protein>